<evidence type="ECO:0000259" key="4">
    <source>
        <dbReference type="PROSITE" id="PS50931"/>
    </source>
</evidence>
<comment type="caution">
    <text evidence="5">The sequence shown here is derived from an EMBL/GenBank/DDBJ whole genome shotgun (WGS) entry which is preliminary data.</text>
</comment>
<keyword evidence="3" id="KW-0804">Transcription</keyword>
<reference evidence="5" key="2">
    <citation type="submission" date="2018-07" db="EMBL/GenBank/DDBJ databases">
        <authorList>
            <consortium name="NCBI Pathogen Detection Project"/>
        </authorList>
    </citation>
    <scope>NUCLEOTIDE SEQUENCE</scope>
    <source>
        <strain evidence="5">11-4340</strain>
    </source>
</reference>
<proteinExistence type="inferred from homology"/>
<name>A0A738K136_SALNE</name>
<dbReference type="PANTHER" id="PTHR30126">
    <property type="entry name" value="HTH-TYPE TRANSCRIPTIONAL REGULATOR"/>
    <property type="match status" value="1"/>
</dbReference>
<dbReference type="Gene3D" id="1.10.10.10">
    <property type="entry name" value="Winged helix-like DNA-binding domain superfamily/Winged helix DNA-binding domain"/>
    <property type="match status" value="1"/>
</dbReference>
<evidence type="ECO:0000313" key="5">
    <source>
        <dbReference type="EMBL" id="HAE8960364.1"/>
    </source>
</evidence>
<dbReference type="InterPro" id="IPR000847">
    <property type="entry name" value="LysR_HTH_N"/>
</dbReference>
<accession>A0A738K136</accession>
<keyword evidence="2" id="KW-0805">Transcription regulation</keyword>
<evidence type="ECO:0000256" key="3">
    <source>
        <dbReference type="ARBA" id="ARBA00023163"/>
    </source>
</evidence>
<sequence>MDNKLLKSFIILAQSRSYREAAEKLFISQPALTKQINLLEQELNLSLFERD</sequence>
<dbReference type="PRINTS" id="PR00039">
    <property type="entry name" value="HTHLYSR"/>
</dbReference>
<gene>
    <name evidence="5" type="ORF">G4Y20_004651</name>
</gene>
<protein>
    <submittedName>
        <fullName evidence="5">LysR family transcriptional regulator</fullName>
    </submittedName>
</protein>
<evidence type="ECO:0000256" key="1">
    <source>
        <dbReference type="ARBA" id="ARBA00009437"/>
    </source>
</evidence>
<dbReference type="PANTHER" id="PTHR30126:SF64">
    <property type="entry name" value="HTH-TYPE TRANSCRIPTIONAL REGULATOR CITR"/>
    <property type="match status" value="1"/>
</dbReference>
<feature type="non-terminal residue" evidence="5">
    <location>
        <position position="51"/>
    </location>
</feature>
<dbReference type="AlphaFoldDB" id="A0A738K136"/>
<dbReference type="EMBL" id="DAATOP010000139">
    <property type="protein sequence ID" value="HAE8960364.1"/>
    <property type="molecule type" value="Genomic_DNA"/>
</dbReference>
<dbReference type="InterPro" id="IPR036390">
    <property type="entry name" value="WH_DNA-bd_sf"/>
</dbReference>
<dbReference type="SUPFAM" id="SSF46785">
    <property type="entry name" value="Winged helix' DNA-binding domain"/>
    <property type="match status" value="1"/>
</dbReference>
<dbReference type="InterPro" id="IPR036388">
    <property type="entry name" value="WH-like_DNA-bd_sf"/>
</dbReference>
<organism evidence="5">
    <name type="scientific">Salmonella newport</name>
    <dbReference type="NCBI Taxonomy" id="108619"/>
    <lineage>
        <taxon>Bacteria</taxon>
        <taxon>Pseudomonadati</taxon>
        <taxon>Pseudomonadota</taxon>
        <taxon>Gammaproteobacteria</taxon>
        <taxon>Enterobacterales</taxon>
        <taxon>Enterobacteriaceae</taxon>
        <taxon>Salmonella</taxon>
    </lineage>
</organism>
<evidence type="ECO:0000256" key="2">
    <source>
        <dbReference type="ARBA" id="ARBA00023015"/>
    </source>
</evidence>
<dbReference type="PROSITE" id="PS50931">
    <property type="entry name" value="HTH_LYSR"/>
    <property type="match status" value="1"/>
</dbReference>
<feature type="domain" description="HTH lysR-type" evidence="4">
    <location>
        <begin position="1"/>
        <end position="51"/>
    </location>
</feature>
<dbReference type="GO" id="GO:0003700">
    <property type="term" value="F:DNA-binding transcription factor activity"/>
    <property type="evidence" value="ECO:0007669"/>
    <property type="project" value="InterPro"/>
</dbReference>
<dbReference type="Pfam" id="PF00126">
    <property type="entry name" value="HTH_1"/>
    <property type="match status" value="1"/>
</dbReference>
<dbReference type="GO" id="GO:0000976">
    <property type="term" value="F:transcription cis-regulatory region binding"/>
    <property type="evidence" value="ECO:0007669"/>
    <property type="project" value="TreeGrafter"/>
</dbReference>
<comment type="similarity">
    <text evidence="1">Belongs to the LysR transcriptional regulatory family.</text>
</comment>
<reference evidence="5" key="1">
    <citation type="journal article" date="2018" name="Genome Biol.">
        <title>SKESA: strategic k-mer extension for scrupulous assemblies.</title>
        <authorList>
            <person name="Souvorov A."/>
            <person name="Agarwala R."/>
            <person name="Lipman D.J."/>
        </authorList>
    </citation>
    <scope>NUCLEOTIDE SEQUENCE</scope>
    <source>
        <strain evidence="5">11-4340</strain>
    </source>
</reference>